<accession>A0A078RHX7</accession>
<dbReference type="Proteomes" id="UP000028134">
    <property type="component" value="Unassembled WGS sequence"/>
</dbReference>
<protein>
    <submittedName>
        <fullName evidence="1">Uncharacterized protein</fullName>
    </submittedName>
</protein>
<proteinExistence type="predicted"/>
<evidence type="ECO:0000313" key="2">
    <source>
        <dbReference type="Proteomes" id="UP000028134"/>
    </source>
</evidence>
<dbReference type="PATRIC" id="fig|1339350.3.peg.704"/>
<comment type="caution">
    <text evidence="1">The sequence shown here is derived from an EMBL/GenBank/DDBJ whole genome shotgun (WGS) entry which is preliminary data.</text>
</comment>
<dbReference type="EMBL" id="JNHI01000002">
    <property type="protein sequence ID" value="KDS33562.1"/>
    <property type="molecule type" value="Genomic_DNA"/>
</dbReference>
<organism evidence="1 2">
    <name type="scientific">Phocaeicola vulgatus str. 3775 SL</name>
    <name type="common">B</name>
    <name type="synonym">iv</name>
    <dbReference type="NCBI Taxonomy" id="1339350"/>
    <lineage>
        <taxon>Bacteria</taxon>
        <taxon>Pseudomonadati</taxon>
        <taxon>Bacteroidota</taxon>
        <taxon>Bacteroidia</taxon>
        <taxon>Bacteroidales</taxon>
        <taxon>Bacteroidaceae</taxon>
        <taxon>Phocaeicola</taxon>
    </lineage>
</organism>
<evidence type="ECO:0000313" key="1">
    <source>
        <dbReference type="EMBL" id="KDS33562.1"/>
    </source>
</evidence>
<name>A0A078RHX7_PHOVU</name>
<gene>
    <name evidence="1" type="ORF">M097_0727</name>
</gene>
<sequence length="51" mass="5927">MRTYPITASEHKYVKEAEKIKKYRYGGIPGKIIPRQQGVKYQGSSPTQYNH</sequence>
<reference evidence="1 2" key="1">
    <citation type="submission" date="2014-04" db="EMBL/GenBank/DDBJ databases">
        <authorList>
            <person name="Sears C."/>
            <person name="Carroll K."/>
            <person name="Sack B.R."/>
            <person name="Qadri F."/>
            <person name="Myers L.L."/>
            <person name="Chung G.-T."/>
            <person name="Escheverria P."/>
            <person name="Fraser C.M."/>
            <person name="Sadzewicz L."/>
            <person name="Shefchek K.A."/>
            <person name="Tallon L."/>
            <person name="Das S.P."/>
            <person name="Daugherty S."/>
            <person name="Mongodin E.F."/>
        </authorList>
    </citation>
    <scope>NUCLEOTIDE SEQUENCE [LARGE SCALE GENOMIC DNA]</scope>
    <source>
        <strain evidence="2">3775 SL(B) 10 (iv)</strain>
    </source>
</reference>
<dbReference type="AlphaFoldDB" id="A0A078RHX7"/>